<name>A0A194XFC1_MOLSC</name>
<dbReference type="KEGG" id="psco:LY89DRAFT_667898"/>
<accession>A0A194XFC1</accession>
<dbReference type="InParanoid" id="A0A194XFC1"/>
<reference evidence="2 3" key="1">
    <citation type="submission" date="2015-10" db="EMBL/GenBank/DDBJ databases">
        <title>Full genome of DAOMC 229536 Phialocephala scopiformis, a fungal endophyte of spruce producing the potent anti-insectan compound rugulosin.</title>
        <authorList>
            <consortium name="DOE Joint Genome Institute"/>
            <person name="Walker A.K."/>
            <person name="Frasz S.L."/>
            <person name="Seifert K.A."/>
            <person name="Miller J.D."/>
            <person name="Mondo S.J."/>
            <person name="Labutti K."/>
            <person name="Lipzen A."/>
            <person name="Dockter R."/>
            <person name="Kennedy M."/>
            <person name="Grigoriev I.V."/>
            <person name="Spatafora J.W."/>
        </authorList>
    </citation>
    <scope>NUCLEOTIDE SEQUENCE [LARGE SCALE GENOMIC DNA]</scope>
    <source>
        <strain evidence="2 3">CBS 120377</strain>
    </source>
</reference>
<keyword evidence="3" id="KW-1185">Reference proteome</keyword>
<feature type="compositionally biased region" description="Polar residues" evidence="1">
    <location>
        <begin position="254"/>
        <end position="263"/>
    </location>
</feature>
<gene>
    <name evidence="2" type="ORF">LY89DRAFT_667898</name>
</gene>
<organism evidence="2 3">
    <name type="scientific">Mollisia scopiformis</name>
    <name type="common">Conifer needle endophyte fungus</name>
    <name type="synonym">Phialocephala scopiformis</name>
    <dbReference type="NCBI Taxonomy" id="149040"/>
    <lineage>
        <taxon>Eukaryota</taxon>
        <taxon>Fungi</taxon>
        <taxon>Dikarya</taxon>
        <taxon>Ascomycota</taxon>
        <taxon>Pezizomycotina</taxon>
        <taxon>Leotiomycetes</taxon>
        <taxon>Helotiales</taxon>
        <taxon>Mollisiaceae</taxon>
        <taxon>Mollisia</taxon>
    </lineage>
</organism>
<dbReference type="Proteomes" id="UP000070700">
    <property type="component" value="Unassembled WGS sequence"/>
</dbReference>
<dbReference type="AlphaFoldDB" id="A0A194XFC1"/>
<protein>
    <submittedName>
        <fullName evidence="2">Uncharacterized protein</fullName>
    </submittedName>
</protein>
<evidence type="ECO:0000256" key="1">
    <source>
        <dbReference type="SAM" id="MobiDB-lite"/>
    </source>
</evidence>
<proteinExistence type="predicted"/>
<feature type="region of interest" description="Disordered" evidence="1">
    <location>
        <begin position="204"/>
        <end position="270"/>
    </location>
</feature>
<sequence>MASSIEPITAIPDGFFPSLMLQERSVMTLIPLKLNPRHYWAEATVFLNQKLREGVHPARVGIIVSSALTFTDLGAYDVLFLQSVMRMLSTLHQKGKLAKLPENGVYAFFSNTFTRSATRQRVAFLIDMAGRFEDVNQFSVDVLDPYVHQILYEAPELDGWCVQTLAFMVQKEQEGLREYVEGLEYEQLKLSKIPLTPVIDTHTAASLETPPSEPYSEDSMSAYDSSEKSSIDTMSSTPPNVQASCDDESDPFWSPSSAANTSAELRPFSPSMWSKNKEETLPITNCPKYDQLAGQFTSQDQGHFGIRSGNLSYSRRRQINIQVMSRVRGQSPSRMSKNQSEPMLDLMTDLAVKKCTLQSSSSVNLAEPKKVERRLFVEDMEVLASKRRQELERKWQQELERRQREAEVVHVQPRKLIVIDWDLTDL</sequence>
<dbReference type="GeneID" id="28822729"/>
<evidence type="ECO:0000313" key="3">
    <source>
        <dbReference type="Proteomes" id="UP000070700"/>
    </source>
</evidence>
<evidence type="ECO:0000313" key="2">
    <source>
        <dbReference type="EMBL" id="KUJ18846.1"/>
    </source>
</evidence>
<dbReference type="EMBL" id="KQ947412">
    <property type="protein sequence ID" value="KUJ18846.1"/>
    <property type="molecule type" value="Genomic_DNA"/>
</dbReference>
<dbReference type="OrthoDB" id="10665751at2759"/>
<dbReference type="RefSeq" id="XP_018073201.1">
    <property type="nucleotide sequence ID" value="XM_018213003.1"/>
</dbReference>
<feature type="compositionally biased region" description="Polar residues" evidence="1">
    <location>
        <begin position="231"/>
        <end position="243"/>
    </location>
</feature>